<name>A0AAR5PES5_DENPD</name>
<proteinExistence type="inferred from homology"/>
<feature type="chain" id="PRO_5043378115" evidence="4">
    <location>
        <begin position="24"/>
        <end position="248"/>
    </location>
</feature>
<dbReference type="PANTHER" id="PTHR11008">
    <property type="entry name" value="PROTEIN TAKEOUT-LIKE PROTEIN"/>
    <property type="match status" value="1"/>
</dbReference>
<dbReference type="FunFam" id="3.15.10.30:FF:000001">
    <property type="entry name" value="Takeout-like protein 1"/>
    <property type="match status" value="1"/>
</dbReference>
<dbReference type="EnsemblMetazoa" id="XM_019903999.1">
    <property type="protein sequence ID" value="XP_019759558.1"/>
    <property type="gene ID" value="LOC109537337"/>
</dbReference>
<reference evidence="5" key="2">
    <citation type="submission" date="2024-08" db="UniProtKB">
        <authorList>
            <consortium name="EnsemblMetazoa"/>
        </authorList>
    </citation>
    <scope>IDENTIFICATION</scope>
</reference>
<dbReference type="Gene3D" id="3.15.10.30">
    <property type="entry name" value="Haemolymph juvenile hormone binding protein"/>
    <property type="match status" value="1"/>
</dbReference>
<evidence type="ECO:0000313" key="6">
    <source>
        <dbReference type="Proteomes" id="UP000019118"/>
    </source>
</evidence>
<dbReference type="SMART" id="SM00700">
    <property type="entry name" value="JHBP"/>
    <property type="match status" value="1"/>
</dbReference>
<dbReference type="Pfam" id="PF06585">
    <property type="entry name" value="JHBP"/>
    <property type="match status" value="1"/>
</dbReference>
<accession>A0AAR5PES5</accession>
<dbReference type="InterPro" id="IPR038606">
    <property type="entry name" value="To_sf"/>
</dbReference>
<dbReference type="KEGG" id="dpa:109537337"/>
<comment type="similarity">
    <text evidence="3">Belongs to the TO family.</text>
</comment>
<dbReference type="PANTHER" id="PTHR11008:SF39">
    <property type="entry name" value="CIRCADIAN CLOCK-CONTROLLED PROTEIN-LIKE PROTEIN"/>
    <property type="match status" value="1"/>
</dbReference>
<evidence type="ECO:0000256" key="4">
    <source>
        <dbReference type="SAM" id="SignalP"/>
    </source>
</evidence>
<feature type="signal peptide" evidence="4">
    <location>
        <begin position="1"/>
        <end position="23"/>
    </location>
</feature>
<evidence type="ECO:0000256" key="2">
    <source>
        <dbReference type="ARBA" id="ARBA00023108"/>
    </source>
</evidence>
<keyword evidence="6" id="KW-1185">Reference proteome</keyword>
<dbReference type="GO" id="GO:0005615">
    <property type="term" value="C:extracellular space"/>
    <property type="evidence" value="ECO:0007669"/>
    <property type="project" value="TreeGrafter"/>
</dbReference>
<dbReference type="AlphaFoldDB" id="A0AAR5PES5"/>
<organism evidence="5 6">
    <name type="scientific">Dendroctonus ponderosae</name>
    <name type="common">Mountain pine beetle</name>
    <dbReference type="NCBI Taxonomy" id="77166"/>
    <lineage>
        <taxon>Eukaryota</taxon>
        <taxon>Metazoa</taxon>
        <taxon>Ecdysozoa</taxon>
        <taxon>Arthropoda</taxon>
        <taxon>Hexapoda</taxon>
        <taxon>Insecta</taxon>
        <taxon>Pterygota</taxon>
        <taxon>Neoptera</taxon>
        <taxon>Endopterygota</taxon>
        <taxon>Coleoptera</taxon>
        <taxon>Polyphaga</taxon>
        <taxon>Cucujiformia</taxon>
        <taxon>Curculionidae</taxon>
        <taxon>Scolytinae</taxon>
        <taxon>Dendroctonus</taxon>
    </lineage>
</organism>
<dbReference type="Proteomes" id="UP000019118">
    <property type="component" value="Unassembled WGS sequence"/>
</dbReference>
<reference evidence="6" key="1">
    <citation type="journal article" date="2013" name="Genome Biol.">
        <title>Draft genome of the mountain pine beetle, Dendroctonus ponderosae Hopkins, a major forest pest.</title>
        <authorList>
            <person name="Keeling C.I."/>
            <person name="Yuen M.M."/>
            <person name="Liao N.Y."/>
            <person name="Docking T.R."/>
            <person name="Chan S.K."/>
            <person name="Taylor G.A."/>
            <person name="Palmquist D.L."/>
            <person name="Jackman S.D."/>
            <person name="Nguyen A."/>
            <person name="Li M."/>
            <person name="Henderson H."/>
            <person name="Janes J.K."/>
            <person name="Zhao Y."/>
            <person name="Pandoh P."/>
            <person name="Moore R."/>
            <person name="Sperling F.A."/>
            <person name="Huber D.P."/>
            <person name="Birol I."/>
            <person name="Jones S.J."/>
            <person name="Bohlmann J."/>
        </authorList>
    </citation>
    <scope>NUCLEOTIDE SEQUENCE</scope>
</reference>
<dbReference type="InterPro" id="IPR010562">
    <property type="entry name" value="Haemolymph_juvenile_hormone-bd"/>
</dbReference>
<keyword evidence="2" id="KW-0090">Biological rhythms</keyword>
<dbReference type="GeneID" id="109537337"/>
<protein>
    <submittedName>
        <fullName evidence="5">Uncharacterized protein</fullName>
    </submittedName>
</protein>
<evidence type="ECO:0000256" key="3">
    <source>
        <dbReference type="ARBA" id="ARBA00060902"/>
    </source>
</evidence>
<evidence type="ECO:0000256" key="1">
    <source>
        <dbReference type="ARBA" id="ARBA00022729"/>
    </source>
</evidence>
<evidence type="ECO:0000313" key="5">
    <source>
        <dbReference type="EnsemblMetazoa" id="XP_019759558.1"/>
    </source>
</evidence>
<sequence length="248" mass="27515">MVNKSFLVVLFVVLMASFHGGLGSKLPDGIKLCHRSDPEVETCVKNSVEALKPMLKEGLPELNVPGIDPFKMEQIEIMDGTLLPELKASLVNLEVIGLGDFEITNLKMDLENHVYDVGVKVPFLDIHGGYNVDGKLLSTTIQSTGTFNANATGLDGQALMKGALKDNHLKFESIDFKLKMEDFNLDLDNFLTEDPVLSHAAKQLLKTANKEDIIKMATPYIEKKCSDILLKLCNEIFENVDYDEIFPV</sequence>
<dbReference type="GO" id="GO:0007623">
    <property type="term" value="P:circadian rhythm"/>
    <property type="evidence" value="ECO:0007669"/>
    <property type="project" value="UniProtKB-ARBA"/>
</dbReference>
<keyword evidence="1 4" id="KW-0732">Signal</keyword>